<dbReference type="WBParaSite" id="TMUE_2000008187.1">
    <property type="protein sequence ID" value="TMUE_2000008187.1"/>
    <property type="gene ID" value="WBGene00288953"/>
</dbReference>
<dbReference type="Proteomes" id="UP000046395">
    <property type="component" value="Unassembled WGS sequence"/>
</dbReference>
<proteinExistence type="predicted"/>
<reference evidence="3" key="1">
    <citation type="submission" date="2019-12" db="UniProtKB">
        <authorList>
            <consortium name="WormBaseParasite"/>
        </authorList>
    </citation>
    <scope>IDENTIFICATION</scope>
</reference>
<feature type="signal peptide" evidence="1">
    <location>
        <begin position="1"/>
        <end position="24"/>
    </location>
</feature>
<keyword evidence="1" id="KW-0732">Signal</keyword>
<accession>A0A5S6QMV2</accession>
<name>A0A5S6QMV2_TRIMR</name>
<evidence type="ECO:0000256" key="1">
    <source>
        <dbReference type="SAM" id="SignalP"/>
    </source>
</evidence>
<feature type="chain" id="PRO_5024457118" evidence="1">
    <location>
        <begin position="25"/>
        <end position="125"/>
    </location>
</feature>
<keyword evidence="2" id="KW-1185">Reference proteome</keyword>
<organism evidence="2 3">
    <name type="scientific">Trichuris muris</name>
    <name type="common">Mouse whipworm</name>
    <dbReference type="NCBI Taxonomy" id="70415"/>
    <lineage>
        <taxon>Eukaryota</taxon>
        <taxon>Metazoa</taxon>
        <taxon>Ecdysozoa</taxon>
        <taxon>Nematoda</taxon>
        <taxon>Enoplea</taxon>
        <taxon>Dorylaimia</taxon>
        <taxon>Trichinellida</taxon>
        <taxon>Trichuridae</taxon>
        <taxon>Trichuris</taxon>
    </lineage>
</organism>
<evidence type="ECO:0000313" key="3">
    <source>
        <dbReference type="WBParaSite" id="TMUE_2000008187.1"/>
    </source>
</evidence>
<protein>
    <submittedName>
        <fullName evidence="3">Uncharacterized protein</fullName>
    </submittedName>
</protein>
<evidence type="ECO:0000313" key="2">
    <source>
        <dbReference type="Proteomes" id="UP000046395"/>
    </source>
</evidence>
<sequence length="125" mass="14609">MHQITFHLLFTVITIHCLLFPAEYRDTLSRGINAIPGSIQSISKDMYLQRNPCQALADVADKQIKWAKTAKIKPISLRNDYLRTLKIIRRDAKRAGRHDDFHQCMHLLQLYMRPGRQRRSHPSTT</sequence>
<dbReference type="AlphaFoldDB" id="A0A5S6QMV2"/>